<accession>A0A938XCH4</accession>
<comment type="caution">
    <text evidence="3">The sequence shown here is derived from an EMBL/GenBank/DDBJ whole genome shotgun (WGS) entry which is preliminary data.</text>
</comment>
<proteinExistence type="predicted"/>
<dbReference type="Proteomes" id="UP000705508">
    <property type="component" value="Unassembled WGS sequence"/>
</dbReference>
<organism evidence="3 4">
    <name type="scientific">Mordavella massiliensis</name>
    <dbReference type="NCBI Taxonomy" id="1871024"/>
    <lineage>
        <taxon>Bacteria</taxon>
        <taxon>Bacillati</taxon>
        <taxon>Bacillota</taxon>
        <taxon>Clostridia</taxon>
        <taxon>Eubacteriales</taxon>
        <taxon>Clostridiaceae</taxon>
        <taxon>Mordavella</taxon>
    </lineage>
</organism>
<dbReference type="InterPro" id="IPR025582">
    <property type="entry name" value="YARHG_dom"/>
</dbReference>
<reference evidence="3" key="1">
    <citation type="submission" date="2020-08" db="EMBL/GenBank/DDBJ databases">
        <authorList>
            <person name="Cejkova D."/>
            <person name="Kubasova T."/>
            <person name="Jahodarova E."/>
            <person name="Rychlik I."/>
        </authorList>
    </citation>
    <scope>NUCLEOTIDE SEQUENCE</scope>
    <source>
        <strain evidence="3">An582</strain>
    </source>
</reference>
<dbReference type="AlphaFoldDB" id="A0A938XCH4"/>
<sequence length="424" mass="48236">MELIYTPKAGNDLLRIKERIEEYFDDEEKRMNHNTPLPKEQSKSIPVYRKWWFWLITVIVIAGIAVAGFLLSASKDQKEDQTAPVTEQVKDFSDQDFKDLIGKSEEDLENAGLIKSEDADEYTGLDENLKIVLKDGKVDQIHIAGEPDVTPAFAGVRIGTGGEDAKSTLLAIYPDDTSAEEMIKVSNLDTKESVECDLSDGTVSAIRYFVMTDEQVSEVESKLQEAYIFPDSADKYLSEDEIRSVSVDDMALGRNEIFARHGYIFNEEPFKTYFADQSWYEGTVPSDQFHADQVFNDFEKKNVELIRQIEDEINGAAAAQTEQQNAVNDAYDFLVGHSYNCRGYQTSISFETRDTLVVIYGGEIEDRYTSYSISSRYEVYRDDQKEWLTFVTIDGVEYYLRCFTDGSMNLAGNGEFDGWYDLIS</sequence>
<keyword evidence="1" id="KW-0472">Membrane</keyword>
<evidence type="ECO:0000313" key="4">
    <source>
        <dbReference type="Proteomes" id="UP000705508"/>
    </source>
</evidence>
<reference evidence="3" key="2">
    <citation type="journal article" date="2021" name="Sci. Rep.">
        <title>The distribution of antibiotic resistance genes in chicken gut microbiota commensals.</title>
        <authorList>
            <person name="Juricova H."/>
            <person name="Matiasovicova J."/>
            <person name="Kubasova T."/>
            <person name="Cejkova D."/>
            <person name="Rychlik I."/>
        </authorList>
    </citation>
    <scope>NUCLEOTIDE SEQUENCE</scope>
    <source>
        <strain evidence="3">An582</strain>
    </source>
</reference>
<keyword evidence="1" id="KW-0812">Transmembrane</keyword>
<evidence type="ECO:0000259" key="2">
    <source>
        <dbReference type="SMART" id="SM01324"/>
    </source>
</evidence>
<protein>
    <submittedName>
        <fullName evidence="3">YARHG domain-containing protein</fullName>
    </submittedName>
</protein>
<dbReference type="Gene3D" id="1.20.58.1690">
    <property type="match status" value="1"/>
</dbReference>
<dbReference type="InterPro" id="IPR038434">
    <property type="entry name" value="YARHG_sf"/>
</dbReference>
<evidence type="ECO:0000256" key="1">
    <source>
        <dbReference type="SAM" id="Phobius"/>
    </source>
</evidence>
<gene>
    <name evidence="3" type="ORF">H6A20_11715</name>
</gene>
<dbReference type="SMART" id="SM01324">
    <property type="entry name" value="YARHG"/>
    <property type="match status" value="1"/>
</dbReference>
<keyword evidence="1" id="KW-1133">Transmembrane helix</keyword>
<feature type="domain" description="YARHG" evidence="2">
    <location>
        <begin position="225"/>
        <end position="311"/>
    </location>
</feature>
<name>A0A938XCH4_9CLOT</name>
<evidence type="ECO:0000313" key="3">
    <source>
        <dbReference type="EMBL" id="MBM6949304.1"/>
    </source>
</evidence>
<dbReference type="EMBL" id="JACJKS010000022">
    <property type="protein sequence ID" value="MBM6949304.1"/>
    <property type="molecule type" value="Genomic_DNA"/>
</dbReference>
<feature type="transmembrane region" description="Helical" evidence="1">
    <location>
        <begin position="51"/>
        <end position="71"/>
    </location>
</feature>
<dbReference type="Pfam" id="PF13308">
    <property type="entry name" value="YARHG"/>
    <property type="match status" value="1"/>
</dbReference>
<dbReference type="RefSeq" id="WP_204907304.1">
    <property type="nucleotide sequence ID" value="NZ_JACJKS010000022.1"/>
</dbReference>